<comment type="caution">
    <text evidence="2">The sequence shown here is derived from an EMBL/GenBank/DDBJ whole genome shotgun (WGS) entry which is preliminary data.</text>
</comment>
<dbReference type="Proteomes" id="UP001558652">
    <property type="component" value="Unassembled WGS sequence"/>
</dbReference>
<accession>A0ABD0YM17</accession>
<sequence>MASKRRNMFYWNKKQETTEIGGRPTAASPPAASRKLKLETLAVWKTRAVTRVQSVDPEGVSPQKRLPDVAQASFRISPSGTSQTFLAGRSSQDTRWRHSMVVQLGEHEANVL</sequence>
<keyword evidence="3" id="KW-1185">Reference proteome</keyword>
<evidence type="ECO:0000256" key="1">
    <source>
        <dbReference type="SAM" id="MobiDB-lite"/>
    </source>
</evidence>
<evidence type="ECO:0000313" key="3">
    <source>
        <dbReference type="Proteomes" id="UP001558652"/>
    </source>
</evidence>
<organism evidence="2 3">
    <name type="scientific">Ranatra chinensis</name>
    <dbReference type="NCBI Taxonomy" id="642074"/>
    <lineage>
        <taxon>Eukaryota</taxon>
        <taxon>Metazoa</taxon>
        <taxon>Ecdysozoa</taxon>
        <taxon>Arthropoda</taxon>
        <taxon>Hexapoda</taxon>
        <taxon>Insecta</taxon>
        <taxon>Pterygota</taxon>
        <taxon>Neoptera</taxon>
        <taxon>Paraneoptera</taxon>
        <taxon>Hemiptera</taxon>
        <taxon>Heteroptera</taxon>
        <taxon>Panheteroptera</taxon>
        <taxon>Nepomorpha</taxon>
        <taxon>Nepidae</taxon>
        <taxon>Ranatrinae</taxon>
        <taxon>Ranatra</taxon>
    </lineage>
</organism>
<proteinExistence type="predicted"/>
<protein>
    <submittedName>
        <fullName evidence="2">Uncharacterized protein</fullName>
    </submittedName>
</protein>
<gene>
    <name evidence="2" type="ORF">AAG570_005765</name>
</gene>
<feature type="region of interest" description="Disordered" evidence="1">
    <location>
        <begin position="1"/>
        <end position="32"/>
    </location>
</feature>
<name>A0ABD0YM17_9HEMI</name>
<evidence type="ECO:0000313" key="2">
    <source>
        <dbReference type="EMBL" id="KAL1116270.1"/>
    </source>
</evidence>
<dbReference type="EMBL" id="JBFDAA010000018">
    <property type="protein sequence ID" value="KAL1116270.1"/>
    <property type="molecule type" value="Genomic_DNA"/>
</dbReference>
<dbReference type="AlphaFoldDB" id="A0ABD0YM17"/>
<reference evidence="2 3" key="1">
    <citation type="submission" date="2024-07" db="EMBL/GenBank/DDBJ databases">
        <title>Chromosome-level genome assembly of the water stick insect Ranatra chinensis (Heteroptera: Nepidae).</title>
        <authorList>
            <person name="Liu X."/>
        </authorList>
    </citation>
    <scope>NUCLEOTIDE SEQUENCE [LARGE SCALE GENOMIC DNA]</scope>
    <source>
        <strain evidence="2">Cailab_2021Rc</strain>
        <tissue evidence="2">Muscle</tissue>
    </source>
</reference>